<keyword evidence="3" id="KW-1185">Reference proteome</keyword>
<dbReference type="Proteomes" id="UP000494165">
    <property type="component" value="Unassembled WGS sequence"/>
</dbReference>
<dbReference type="EMBL" id="CADEPI010000102">
    <property type="protein sequence ID" value="CAB3374667.1"/>
    <property type="molecule type" value="Genomic_DNA"/>
</dbReference>
<evidence type="ECO:0000256" key="1">
    <source>
        <dbReference type="SAM" id="MobiDB-lite"/>
    </source>
</evidence>
<protein>
    <submittedName>
        <fullName evidence="2">Uncharacterized protein</fullName>
    </submittedName>
</protein>
<reference evidence="2 3" key="1">
    <citation type="submission" date="2020-04" db="EMBL/GenBank/DDBJ databases">
        <authorList>
            <person name="Alioto T."/>
            <person name="Alioto T."/>
            <person name="Gomez Garrido J."/>
        </authorList>
    </citation>
    <scope>NUCLEOTIDE SEQUENCE [LARGE SCALE GENOMIC DNA]</scope>
</reference>
<evidence type="ECO:0000313" key="2">
    <source>
        <dbReference type="EMBL" id="CAB3374667.1"/>
    </source>
</evidence>
<proteinExistence type="predicted"/>
<feature type="compositionally biased region" description="Polar residues" evidence="1">
    <location>
        <begin position="93"/>
        <end position="107"/>
    </location>
</feature>
<gene>
    <name evidence="2" type="ORF">CLODIP_2_CD02399</name>
</gene>
<dbReference type="AlphaFoldDB" id="A0A8S1D3T1"/>
<comment type="caution">
    <text evidence="2">The sequence shown here is derived from an EMBL/GenBank/DDBJ whole genome shotgun (WGS) entry which is preliminary data.</text>
</comment>
<accession>A0A8S1D3T1</accession>
<organism evidence="2 3">
    <name type="scientific">Cloeon dipterum</name>
    <dbReference type="NCBI Taxonomy" id="197152"/>
    <lineage>
        <taxon>Eukaryota</taxon>
        <taxon>Metazoa</taxon>
        <taxon>Ecdysozoa</taxon>
        <taxon>Arthropoda</taxon>
        <taxon>Hexapoda</taxon>
        <taxon>Insecta</taxon>
        <taxon>Pterygota</taxon>
        <taxon>Palaeoptera</taxon>
        <taxon>Ephemeroptera</taxon>
        <taxon>Pisciforma</taxon>
        <taxon>Baetidae</taxon>
        <taxon>Cloeon</taxon>
    </lineage>
</organism>
<sequence>MNYCQYCQQYYSYVGYRFHSYCPKYHQINEMAKYAQSSFNSSIPSERNGTGQQFGQQVGQQIIPYQAGYGQINMEGNALQQYNASAYSYPGPSNQHIPTGVRAQNVSVPHDQTKH</sequence>
<evidence type="ECO:0000313" key="3">
    <source>
        <dbReference type="Proteomes" id="UP000494165"/>
    </source>
</evidence>
<name>A0A8S1D3T1_9INSE</name>
<feature type="region of interest" description="Disordered" evidence="1">
    <location>
        <begin position="93"/>
        <end position="115"/>
    </location>
</feature>